<dbReference type="InterPro" id="IPR015032">
    <property type="entry name" value="ThsB__TIR-like_domain"/>
</dbReference>
<dbReference type="RefSeq" id="WP_135711113.1">
    <property type="nucleotide sequence ID" value="NZ_CABFKI010000019.1"/>
</dbReference>
<sequence>MNSKHKVFISYHHANDQWAKEALLQCNKEHNIFIDGSVDTGDIDDNLPAEKIREKIRDEYLKDTSVTILLVGTATKHRKHIDWEIYSSMYDGKINKKSGILIIQLPDTNPKYFTAAHGNKEKRNVYGPNINWCSVTSLEEYEERYPYLPDRIIDNLLKPEAKISVVRWNDLTPDKLKLLIDLTFNDKDNCEYDMSRPMRSKNS</sequence>
<dbReference type="EMBL" id="CABFKI010000019">
    <property type="protein sequence ID" value="VTU09675.1"/>
    <property type="molecule type" value="Genomic_DNA"/>
</dbReference>
<reference evidence="2 3" key="1">
    <citation type="submission" date="2019-05" db="EMBL/GenBank/DDBJ databases">
        <authorList>
            <consortium name="Pathogen Informatics"/>
        </authorList>
    </citation>
    <scope>NUCLEOTIDE SEQUENCE [LARGE SCALE GENOMIC DNA]</scope>
    <source>
        <strain evidence="2 3">NM319</strain>
    </source>
</reference>
<dbReference type="Pfam" id="PF08937">
    <property type="entry name" value="ThsB_TIR"/>
    <property type="match status" value="1"/>
</dbReference>
<evidence type="ECO:0000313" key="2">
    <source>
        <dbReference type="EMBL" id="VTU09675.1"/>
    </source>
</evidence>
<evidence type="ECO:0000313" key="3">
    <source>
        <dbReference type="Proteomes" id="UP000308167"/>
    </source>
</evidence>
<comment type="caution">
    <text evidence="2">The sequence shown here is derived from an EMBL/GenBank/DDBJ whole genome shotgun (WGS) entry which is preliminary data.</text>
</comment>
<evidence type="ECO:0000259" key="1">
    <source>
        <dbReference type="Pfam" id="PF08937"/>
    </source>
</evidence>
<feature type="domain" description="Thoeris protein ThsB TIR-like" evidence="1">
    <location>
        <begin position="8"/>
        <end position="108"/>
    </location>
</feature>
<dbReference type="GeneID" id="86156497"/>
<dbReference type="SUPFAM" id="SSF52200">
    <property type="entry name" value="Toll/Interleukin receptor TIR domain"/>
    <property type="match status" value="1"/>
</dbReference>
<protein>
    <submittedName>
        <fullName evidence="2">MTH538 TIR-like domain (DUF1863)</fullName>
    </submittedName>
</protein>
<name>A0ABY6TMC4_9PAST</name>
<dbReference type="Gene3D" id="3.40.50.10140">
    <property type="entry name" value="Toll/interleukin-1 receptor homology (TIR) domain"/>
    <property type="match status" value="1"/>
</dbReference>
<accession>A0ABY6TMC4</accession>
<keyword evidence="3" id="KW-1185">Reference proteome</keyword>
<gene>
    <name evidence="2" type="ORF">SAMEA1410922_02135</name>
</gene>
<dbReference type="Proteomes" id="UP000308167">
    <property type="component" value="Unassembled WGS sequence"/>
</dbReference>
<organism evidence="2 3">
    <name type="scientific">Actinobacillus porcinus</name>
    <dbReference type="NCBI Taxonomy" id="51048"/>
    <lineage>
        <taxon>Bacteria</taxon>
        <taxon>Pseudomonadati</taxon>
        <taxon>Pseudomonadota</taxon>
        <taxon>Gammaproteobacteria</taxon>
        <taxon>Pasteurellales</taxon>
        <taxon>Pasteurellaceae</taxon>
        <taxon>Actinobacillus</taxon>
    </lineage>
</organism>
<proteinExistence type="predicted"/>
<dbReference type="InterPro" id="IPR035897">
    <property type="entry name" value="Toll_tir_struct_dom_sf"/>
</dbReference>